<feature type="domain" description="ABC transporter" evidence="3">
    <location>
        <begin position="314"/>
        <end position="528"/>
    </location>
</feature>
<dbReference type="PANTHER" id="PTHR42855">
    <property type="entry name" value="ABC TRANSPORTER ATP-BINDING SUBUNIT"/>
    <property type="match status" value="1"/>
</dbReference>
<dbReference type="InterPro" id="IPR051309">
    <property type="entry name" value="ABCF_ATPase"/>
</dbReference>
<dbReference type="Pfam" id="PF12848">
    <property type="entry name" value="ABC_tran_Xtn"/>
    <property type="match status" value="1"/>
</dbReference>
<feature type="domain" description="ABC transporter" evidence="3">
    <location>
        <begin position="4"/>
        <end position="216"/>
    </location>
</feature>
<dbReference type="InterPro" id="IPR003439">
    <property type="entry name" value="ABC_transporter-like_ATP-bd"/>
</dbReference>
<dbReference type="PANTHER" id="PTHR42855:SF1">
    <property type="entry name" value="ABC TRANSPORTER DOMAIN-CONTAINING PROTEIN"/>
    <property type="match status" value="1"/>
</dbReference>
<accession>A0ABW3S579</accession>
<dbReference type="InterPro" id="IPR032781">
    <property type="entry name" value="ABC_tran_Xtn"/>
</dbReference>
<dbReference type="Pfam" id="PF00005">
    <property type="entry name" value="ABC_tran"/>
    <property type="match status" value="2"/>
</dbReference>
<protein>
    <submittedName>
        <fullName evidence="4">Ribosomal protection-like ABC-F family protein</fullName>
    </submittedName>
</protein>
<evidence type="ECO:0000259" key="3">
    <source>
        <dbReference type="PROSITE" id="PS50893"/>
    </source>
</evidence>
<evidence type="ECO:0000313" key="4">
    <source>
        <dbReference type="EMBL" id="MFD1179120.1"/>
    </source>
</evidence>
<sequence>MTLLSCRNISKSFGEQTVLQKVNLDIAKKDHIGLVGLNGAGKTTLANILSGQLSPDGGEIIPHTQGLRIGYLLQSSLYLVHTLDQPDQHEEKDEKRFLEVSSHLGLNKVRDWTPERAKGLSGGEKTKLAIAQVWAASPDLLILDEPTNHLDFQGIEWLVQELRSHDITTIIISHDRYFLDQTVTRIVELEDGTLTNFAGNYTTYREEKQQRLETQKHLYAEQTKYQNKINAEIARLKDWSSKAHREAGKVGKMAEMRAGVKEFYRAKAKKMDKQIKSRIKRLEKIEIEGVRRPKEEPTVEFDWSTPEKRGKRLVIADQIAKRFGSRSLFKDSSFYIQRGEKVGLIGPNGSGKTTLISMIGGLEPTDEGALWVSPQSYFSVLTQEVSNPDLQMTVKAAVQQSFHLREEEKRALNLLVSMGFEEQLFQRRLSELSPGEKTRFRLAMLVMQQQDMLVLDEPTNHLDLIYREQLEDTLSAYSGTLLVVSHDRYFLEKICDKLLVIEGGRIRRLEYGFRAYMEKGQKRAEEPSSAGMQRLEDQLMLENRLAFLIGEICKYQPGDEEYQRLDAEYKQVMEQKRALAKEGIPLD</sequence>
<evidence type="ECO:0000256" key="2">
    <source>
        <dbReference type="ARBA" id="ARBA00022840"/>
    </source>
</evidence>
<dbReference type="NCBIfam" id="NF000355">
    <property type="entry name" value="ribo_prot_ABC_F"/>
    <property type="match status" value="1"/>
</dbReference>
<evidence type="ECO:0000313" key="5">
    <source>
        <dbReference type="Proteomes" id="UP001597262"/>
    </source>
</evidence>
<dbReference type="InterPro" id="IPR017871">
    <property type="entry name" value="ABC_transporter-like_CS"/>
</dbReference>
<dbReference type="RefSeq" id="WP_379321546.1">
    <property type="nucleotide sequence ID" value="NZ_JBHTLM010000025.1"/>
</dbReference>
<name>A0ABW3S579_9BACL</name>
<dbReference type="InterPro" id="IPR003593">
    <property type="entry name" value="AAA+_ATPase"/>
</dbReference>
<keyword evidence="2" id="KW-0067">ATP-binding</keyword>
<dbReference type="PROSITE" id="PS00211">
    <property type="entry name" value="ABC_TRANSPORTER_1"/>
    <property type="match status" value="2"/>
</dbReference>
<keyword evidence="1" id="KW-0547">Nucleotide-binding</keyword>
<dbReference type="PROSITE" id="PS50893">
    <property type="entry name" value="ABC_TRANSPORTER_2"/>
    <property type="match status" value="2"/>
</dbReference>
<comment type="caution">
    <text evidence="4">The sequence shown here is derived from an EMBL/GenBank/DDBJ whole genome shotgun (WGS) entry which is preliminary data.</text>
</comment>
<organism evidence="4 5">
    <name type="scientific">Paenibacillus puldeungensis</name>
    <dbReference type="NCBI Taxonomy" id="696536"/>
    <lineage>
        <taxon>Bacteria</taxon>
        <taxon>Bacillati</taxon>
        <taxon>Bacillota</taxon>
        <taxon>Bacilli</taxon>
        <taxon>Bacillales</taxon>
        <taxon>Paenibacillaceae</taxon>
        <taxon>Paenibacillus</taxon>
    </lineage>
</organism>
<dbReference type="CDD" id="cd03221">
    <property type="entry name" value="ABCF_EF-3"/>
    <property type="match status" value="2"/>
</dbReference>
<dbReference type="InterPro" id="IPR027417">
    <property type="entry name" value="P-loop_NTPase"/>
</dbReference>
<dbReference type="SUPFAM" id="SSF52540">
    <property type="entry name" value="P-loop containing nucleoside triphosphate hydrolases"/>
    <property type="match status" value="2"/>
</dbReference>
<dbReference type="Gene3D" id="3.40.50.300">
    <property type="entry name" value="P-loop containing nucleotide triphosphate hydrolases"/>
    <property type="match status" value="2"/>
</dbReference>
<evidence type="ECO:0000256" key="1">
    <source>
        <dbReference type="ARBA" id="ARBA00022741"/>
    </source>
</evidence>
<reference evidence="5" key="1">
    <citation type="journal article" date="2019" name="Int. J. Syst. Evol. Microbiol.">
        <title>The Global Catalogue of Microorganisms (GCM) 10K type strain sequencing project: providing services to taxonomists for standard genome sequencing and annotation.</title>
        <authorList>
            <consortium name="The Broad Institute Genomics Platform"/>
            <consortium name="The Broad Institute Genome Sequencing Center for Infectious Disease"/>
            <person name="Wu L."/>
            <person name="Ma J."/>
        </authorList>
    </citation>
    <scope>NUCLEOTIDE SEQUENCE [LARGE SCALE GENOMIC DNA]</scope>
    <source>
        <strain evidence="5">CCUG 59189</strain>
    </source>
</reference>
<dbReference type="Proteomes" id="UP001597262">
    <property type="component" value="Unassembled WGS sequence"/>
</dbReference>
<keyword evidence="5" id="KW-1185">Reference proteome</keyword>
<dbReference type="EMBL" id="JBHTLM010000025">
    <property type="protein sequence ID" value="MFD1179120.1"/>
    <property type="molecule type" value="Genomic_DNA"/>
</dbReference>
<dbReference type="SMART" id="SM00382">
    <property type="entry name" value="AAA"/>
    <property type="match status" value="2"/>
</dbReference>
<gene>
    <name evidence="4" type="primary">abc-f</name>
    <name evidence="4" type="ORF">ACFQ3W_22840</name>
</gene>
<proteinExistence type="predicted"/>